<dbReference type="EMBL" id="FNAV01000004">
    <property type="protein sequence ID" value="SDE49084.1"/>
    <property type="molecule type" value="Genomic_DNA"/>
</dbReference>
<keyword evidence="3" id="KW-1185">Reference proteome</keyword>
<organism evidence="2 3">
    <name type="scientific">Salipiger thiooxidans</name>
    <dbReference type="NCBI Taxonomy" id="282683"/>
    <lineage>
        <taxon>Bacteria</taxon>
        <taxon>Pseudomonadati</taxon>
        <taxon>Pseudomonadota</taxon>
        <taxon>Alphaproteobacteria</taxon>
        <taxon>Rhodobacterales</taxon>
        <taxon>Roseobacteraceae</taxon>
        <taxon>Salipiger</taxon>
    </lineage>
</organism>
<dbReference type="AlphaFoldDB" id="A0A1G7DBU8"/>
<evidence type="ECO:0000313" key="3">
    <source>
        <dbReference type="Proteomes" id="UP000198994"/>
    </source>
</evidence>
<evidence type="ECO:0000313" key="2">
    <source>
        <dbReference type="EMBL" id="SDE49084.1"/>
    </source>
</evidence>
<name>A0A1G7DBU8_9RHOB</name>
<reference evidence="3" key="1">
    <citation type="submission" date="2016-10" db="EMBL/GenBank/DDBJ databases">
        <authorList>
            <person name="Varghese N."/>
            <person name="Submissions S."/>
        </authorList>
    </citation>
    <scope>NUCLEOTIDE SEQUENCE [LARGE SCALE GENOMIC DNA]</scope>
    <source>
        <strain evidence="3">DSM 10146</strain>
    </source>
</reference>
<accession>A0A1G7DBU8</accession>
<dbReference type="RefSeq" id="WP_008885732.1">
    <property type="nucleotide sequence ID" value="NZ_FNAV01000004.1"/>
</dbReference>
<gene>
    <name evidence="2" type="ORF">SAMN04488105_104127</name>
</gene>
<proteinExistence type="predicted"/>
<feature type="transmembrane region" description="Helical" evidence="1">
    <location>
        <begin position="23"/>
        <end position="45"/>
    </location>
</feature>
<sequence>MNTSPIETWEGAEAYFTFADKPAIMMLFLLLSVAITFGTIVIAALHEKHAYNNH</sequence>
<evidence type="ECO:0000256" key="1">
    <source>
        <dbReference type="SAM" id="Phobius"/>
    </source>
</evidence>
<protein>
    <submittedName>
        <fullName evidence="2">Uncharacterized protein</fullName>
    </submittedName>
</protein>
<keyword evidence="1" id="KW-1133">Transmembrane helix</keyword>
<dbReference type="Proteomes" id="UP000198994">
    <property type="component" value="Unassembled WGS sequence"/>
</dbReference>
<keyword evidence="1" id="KW-0472">Membrane</keyword>
<keyword evidence="1" id="KW-0812">Transmembrane</keyword>